<dbReference type="EMBL" id="LAZR01004000">
    <property type="protein sequence ID" value="KKN12719.1"/>
    <property type="molecule type" value="Genomic_DNA"/>
</dbReference>
<keyword evidence="1" id="KW-0472">Membrane</keyword>
<keyword evidence="1" id="KW-1133">Transmembrane helix</keyword>
<keyword evidence="1" id="KW-0812">Transmembrane</keyword>
<reference evidence="2" key="1">
    <citation type="journal article" date="2015" name="Nature">
        <title>Complex archaea that bridge the gap between prokaryotes and eukaryotes.</title>
        <authorList>
            <person name="Spang A."/>
            <person name="Saw J.H."/>
            <person name="Jorgensen S.L."/>
            <person name="Zaremba-Niedzwiedzka K."/>
            <person name="Martijn J."/>
            <person name="Lind A.E."/>
            <person name="van Eijk R."/>
            <person name="Schleper C."/>
            <person name="Guy L."/>
            <person name="Ettema T.J."/>
        </authorList>
    </citation>
    <scope>NUCLEOTIDE SEQUENCE</scope>
</reference>
<name>A0A0F9N3V8_9ZZZZ</name>
<proteinExistence type="predicted"/>
<feature type="transmembrane region" description="Helical" evidence="1">
    <location>
        <begin position="29"/>
        <end position="50"/>
    </location>
</feature>
<evidence type="ECO:0000256" key="1">
    <source>
        <dbReference type="SAM" id="Phobius"/>
    </source>
</evidence>
<dbReference type="AlphaFoldDB" id="A0A0F9N3V8"/>
<organism evidence="2">
    <name type="scientific">marine sediment metagenome</name>
    <dbReference type="NCBI Taxonomy" id="412755"/>
    <lineage>
        <taxon>unclassified sequences</taxon>
        <taxon>metagenomes</taxon>
        <taxon>ecological metagenomes</taxon>
    </lineage>
</organism>
<accession>A0A0F9N3V8</accession>
<sequence length="151" mass="17318">MATTDITDIGSILPSVSFASVWDTLLRSFQWILALIIVLGVGYATYHFLIKKSDKSKVFKKIEWWEELPNRGLTKAGVIESVQELTVPGTNLKLFYGKERDLYLPRFTRGVDKDTYFVGLTQNKEIINFNLKSFTDDLTKAELDYDHTDTK</sequence>
<feature type="non-terminal residue" evidence="2">
    <location>
        <position position="151"/>
    </location>
</feature>
<comment type="caution">
    <text evidence="2">The sequence shown here is derived from an EMBL/GenBank/DDBJ whole genome shotgun (WGS) entry which is preliminary data.</text>
</comment>
<protein>
    <submittedName>
        <fullName evidence="2">Uncharacterized protein</fullName>
    </submittedName>
</protein>
<evidence type="ECO:0000313" key="2">
    <source>
        <dbReference type="EMBL" id="KKN12719.1"/>
    </source>
</evidence>
<gene>
    <name evidence="2" type="ORF">LCGC14_1013550</name>
</gene>